<dbReference type="InterPro" id="IPR036388">
    <property type="entry name" value="WH-like_DNA-bd_sf"/>
</dbReference>
<dbReference type="Pfam" id="PF04542">
    <property type="entry name" value="Sigma70_r2"/>
    <property type="match status" value="1"/>
</dbReference>
<dbReference type="Pfam" id="PF08281">
    <property type="entry name" value="Sigma70_r4_2"/>
    <property type="match status" value="1"/>
</dbReference>
<feature type="domain" description="RNA polymerase sigma-70 region 2" evidence="7">
    <location>
        <begin position="13"/>
        <end position="80"/>
    </location>
</feature>
<evidence type="ECO:0000256" key="2">
    <source>
        <dbReference type="ARBA" id="ARBA00023015"/>
    </source>
</evidence>
<evidence type="ECO:0000256" key="4">
    <source>
        <dbReference type="ARBA" id="ARBA00023125"/>
    </source>
</evidence>
<dbReference type="NCBIfam" id="TIGR02937">
    <property type="entry name" value="sigma70-ECF"/>
    <property type="match status" value="1"/>
</dbReference>
<comment type="similarity">
    <text evidence="1 6">Belongs to the sigma-70 factor family. ECF subfamily.</text>
</comment>
<organism evidence="9 10">
    <name type="scientific">Paenibacillus borealis</name>
    <dbReference type="NCBI Taxonomy" id="160799"/>
    <lineage>
        <taxon>Bacteria</taxon>
        <taxon>Bacillati</taxon>
        <taxon>Bacillota</taxon>
        <taxon>Bacilli</taxon>
        <taxon>Bacillales</taxon>
        <taxon>Paenibacillaceae</taxon>
        <taxon>Paenibacillus</taxon>
    </lineage>
</organism>
<dbReference type="PANTHER" id="PTHR43133">
    <property type="entry name" value="RNA POLYMERASE ECF-TYPE SIGMA FACTO"/>
    <property type="match status" value="1"/>
</dbReference>
<protein>
    <recommendedName>
        <fullName evidence="6">RNA polymerase sigma factor</fullName>
    </recommendedName>
</protein>
<keyword evidence="2 6" id="KW-0805">Transcription regulation</keyword>
<evidence type="ECO:0000256" key="3">
    <source>
        <dbReference type="ARBA" id="ARBA00023082"/>
    </source>
</evidence>
<dbReference type="InterPro" id="IPR013249">
    <property type="entry name" value="RNA_pol_sigma70_r4_t2"/>
</dbReference>
<keyword evidence="10" id="KW-1185">Reference proteome</keyword>
<dbReference type="InterPro" id="IPR013325">
    <property type="entry name" value="RNA_pol_sigma_r2"/>
</dbReference>
<sequence length="179" mass="20668">MKTQITEEKLTQLFNEHSAYVYRTALLLTRSEALADDITQETFIKVMKKYDLYDEGRPFRPWINRITVNITRNMLRKQTWLKLFGQHMPEAVDTAGGQGFVPDSSQEVWQHVAKLSLKCREVIVLHYYQDLSLEEAAQVLGIPLGTCKSRLNSALSKLRIVMKQDSDNALFQGGKLYER</sequence>
<feature type="domain" description="RNA polymerase sigma factor 70 region 4 type 2" evidence="8">
    <location>
        <begin position="107"/>
        <end position="158"/>
    </location>
</feature>
<dbReference type="SUPFAM" id="SSF88946">
    <property type="entry name" value="Sigma2 domain of RNA polymerase sigma factors"/>
    <property type="match status" value="1"/>
</dbReference>
<dbReference type="Gene3D" id="1.10.1740.10">
    <property type="match status" value="1"/>
</dbReference>
<reference evidence="9 10" key="1">
    <citation type="submission" date="2016-10" db="EMBL/GenBank/DDBJ databases">
        <title>Paenibacillus species isolates.</title>
        <authorList>
            <person name="Beno S.M."/>
        </authorList>
    </citation>
    <scope>NUCLEOTIDE SEQUENCE [LARGE SCALE GENOMIC DNA]</scope>
    <source>
        <strain evidence="9 10">FSL H7-0744</strain>
    </source>
</reference>
<dbReference type="PANTHER" id="PTHR43133:SF51">
    <property type="entry name" value="RNA POLYMERASE SIGMA FACTOR"/>
    <property type="match status" value="1"/>
</dbReference>
<dbReference type="EMBL" id="MPTB01000028">
    <property type="protein sequence ID" value="OMD45011.1"/>
    <property type="molecule type" value="Genomic_DNA"/>
</dbReference>
<dbReference type="InterPro" id="IPR013324">
    <property type="entry name" value="RNA_pol_sigma_r3/r4-like"/>
</dbReference>
<dbReference type="Gene3D" id="1.10.10.10">
    <property type="entry name" value="Winged helix-like DNA-binding domain superfamily/Winged helix DNA-binding domain"/>
    <property type="match status" value="1"/>
</dbReference>
<keyword evidence="5 6" id="KW-0804">Transcription</keyword>
<keyword evidence="4 6" id="KW-0238">DNA-binding</keyword>
<evidence type="ECO:0000256" key="5">
    <source>
        <dbReference type="ARBA" id="ARBA00023163"/>
    </source>
</evidence>
<evidence type="ECO:0000259" key="8">
    <source>
        <dbReference type="Pfam" id="PF08281"/>
    </source>
</evidence>
<dbReference type="InterPro" id="IPR014284">
    <property type="entry name" value="RNA_pol_sigma-70_dom"/>
</dbReference>
<gene>
    <name evidence="9" type="ORF">BSK56_20655</name>
</gene>
<dbReference type="RefSeq" id="WP_076112548.1">
    <property type="nucleotide sequence ID" value="NZ_MPTB01000028.1"/>
</dbReference>
<dbReference type="CDD" id="cd06171">
    <property type="entry name" value="Sigma70_r4"/>
    <property type="match status" value="1"/>
</dbReference>
<name>A0ABX3H3M1_PAEBO</name>
<dbReference type="PROSITE" id="PS01063">
    <property type="entry name" value="SIGMA70_ECF"/>
    <property type="match status" value="1"/>
</dbReference>
<evidence type="ECO:0000256" key="6">
    <source>
        <dbReference type="RuleBase" id="RU000716"/>
    </source>
</evidence>
<evidence type="ECO:0000259" key="7">
    <source>
        <dbReference type="Pfam" id="PF04542"/>
    </source>
</evidence>
<keyword evidence="3 6" id="KW-0731">Sigma factor</keyword>
<comment type="caution">
    <text evidence="9">The sequence shown here is derived from an EMBL/GenBank/DDBJ whole genome shotgun (WGS) entry which is preliminary data.</text>
</comment>
<dbReference type="InterPro" id="IPR039425">
    <property type="entry name" value="RNA_pol_sigma-70-like"/>
</dbReference>
<accession>A0ABX3H3M1</accession>
<proteinExistence type="inferred from homology"/>
<evidence type="ECO:0000313" key="10">
    <source>
        <dbReference type="Proteomes" id="UP000187412"/>
    </source>
</evidence>
<dbReference type="InterPro" id="IPR000838">
    <property type="entry name" value="RNA_pol_sigma70_ECF_CS"/>
</dbReference>
<evidence type="ECO:0000256" key="1">
    <source>
        <dbReference type="ARBA" id="ARBA00010641"/>
    </source>
</evidence>
<dbReference type="InterPro" id="IPR007627">
    <property type="entry name" value="RNA_pol_sigma70_r2"/>
</dbReference>
<dbReference type="Proteomes" id="UP000187412">
    <property type="component" value="Unassembled WGS sequence"/>
</dbReference>
<evidence type="ECO:0000313" key="9">
    <source>
        <dbReference type="EMBL" id="OMD45011.1"/>
    </source>
</evidence>
<dbReference type="SUPFAM" id="SSF88659">
    <property type="entry name" value="Sigma3 and sigma4 domains of RNA polymerase sigma factors"/>
    <property type="match status" value="1"/>
</dbReference>